<dbReference type="GO" id="GO:0005524">
    <property type="term" value="F:ATP binding"/>
    <property type="evidence" value="ECO:0007669"/>
    <property type="project" value="UniProtKB-KW"/>
</dbReference>
<keyword evidence="11" id="KW-1133">Transmembrane helix</keyword>
<dbReference type="InterPro" id="IPR035965">
    <property type="entry name" value="PAS-like_dom_sf"/>
</dbReference>
<comment type="caution">
    <text evidence="17">The sequence shown here is derived from an EMBL/GenBank/DDBJ whole genome shotgun (WGS) entry which is preliminary data.</text>
</comment>
<dbReference type="PROSITE" id="PS50109">
    <property type="entry name" value="HIS_KIN"/>
    <property type="match status" value="1"/>
</dbReference>
<dbReference type="InterPro" id="IPR003661">
    <property type="entry name" value="HisK_dim/P_dom"/>
</dbReference>
<evidence type="ECO:0000256" key="4">
    <source>
        <dbReference type="ARBA" id="ARBA00012438"/>
    </source>
</evidence>
<evidence type="ECO:0000256" key="10">
    <source>
        <dbReference type="ARBA" id="ARBA00022840"/>
    </source>
</evidence>
<organism evidence="17 18">
    <name type="scientific">Virgisporangium aliadipatigenens</name>
    <dbReference type="NCBI Taxonomy" id="741659"/>
    <lineage>
        <taxon>Bacteria</taxon>
        <taxon>Bacillati</taxon>
        <taxon>Actinomycetota</taxon>
        <taxon>Actinomycetes</taxon>
        <taxon>Micromonosporales</taxon>
        <taxon>Micromonosporaceae</taxon>
        <taxon>Virgisporangium</taxon>
    </lineage>
</organism>
<protein>
    <recommendedName>
        <fullName evidence="14">Sensor-like histidine kinase SenX3</fullName>
        <ecNumber evidence="4">2.7.13.3</ecNumber>
    </recommendedName>
</protein>
<dbReference type="Pfam" id="PF00989">
    <property type="entry name" value="PAS"/>
    <property type="match status" value="1"/>
</dbReference>
<evidence type="ECO:0000259" key="16">
    <source>
        <dbReference type="PROSITE" id="PS50112"/>
    </source>
</evidence>
<evidence type="ECO:0000259" key="15">
    <source>
        <dbReference type="PROSITE" id="PS50109"/>
    </source>
</evidence>
<evidence type="ECO:0000256" key="12">
    <source>
        <dbReference type="ARBA" id="ARBA00023012"/>
    </source>
</evidence>
<dbReference type="CDD" id="cd00082">
    <property type="entry name" value="HisKA"/>
    <property type="match status" value="1"/>
</dbReference>
<evidence type="ECO:0000256" key="1">
    <source>
        <dbReference type="ARBA" id="ARBA00000085"/>
    </source>
</evidence>
<dbReference type="CDD" id="cd00130">
    <property type="entry name" value="PAS"/>
    <property type="match status" value="1"/>
</dbReference>
<keyword evidence="8" id="KW-0547">Nucleotide-binding</keyword>
<dbReference type="Gene3D" id="3.30.450.40">
    <property type="match status" value="2"/>
</dbReference>
<dbReference type="GO" id="GO:0007234">
    <property type="term" value="P:osmosensory signaling via phosphorelay pathway"/>
    <property type="evidence" value="ECO:0007669"/>
    <property type="project" value="TreeGrafter"/>
</dbReference>
<dbReference type="InterPro" id="IPR003018">
    <property type="entry name" value="GAF"/>
</dbReference>
<name>A0A8J4DN78_9ACTN</name>
<proteinExistence type="predicted"/>
<dbReference type="Gene3D" id="1.10.287.130">
    <property type="match status" value="1"/>
</dbReference>
<sequence length="817" mass="87592">MCGADNELPAVGTETIVLRRPGRLAAVERARLLFTATGLPLERMARLTATAAGVPYAAISLLDADSERFLAVHGAEAPAEVPVDESMCQFVIAKDALVVVDAPQLSARARAAGLHAYAGYPIRLDGAAVGAFCVADVASREWSAEQLDVVRDAADLFTNLLANDQSASRSTLAAAQVDTVLAAMREAYVAVDHGGRILQWSGGAESMFGWEPAEAVGRPFDDLVAAEQSRAAARTARALAGHRTDQPARPLIWARHRDGHEFAVEMALSTTPGPDGPVVHAFLHDATERMDGQREAARHRAFLEALLESIDTAVAACDAQGRPVLLNHAMRRIFEVPEELGESWDGRYELREADGTPIPKERIPLLRALAGEEVRDLPYSVHLPGCSPRYFRANGHRMYGADGETLGAVLAVMETTDQVRTDRFKDCEVAVARILERNDDPAGIGEELLSAVTDALEWAGGALWLVDEEAGLLRLTATCDRDGAAHLAITPQSLARGEGFAGVAWERARTVWVRDFTTVDMISAETMARTGLRAGVALPIRSAEHTLGVLSFFSTHVEEPQRVLAALLAGVAAHVGQHLERRRAAGLAAELARSKDEYIGLVGHELRTPLTSISSYTDLVLDDPELTEEQRELLTVVARNAETLRGIIASLLDLAALDSGDATVRPQRADLASLLREALAEAEPEIAQRGHSTIVDVPPSLMAQADVPRIRQVIDTLLRNAARYTPRGGRITVRLADDGPEFVALTVSDTGMGIPEADRSKLFNRFFRGAGAKEAGIPGSGLGLAISRVVVERHGGSLSLGEHSGPGCTFVVRLPKA</sequence>
<dbReference type="SUPFAM" id="SSF55874">
    <property type="entry name" value="ATPase domain of HSP90 chaperone/DNA topoisomerase II/histidine kinase"/>
    <property type="match status" value="1"/>
</dbReference>
<dbReference type="EC" id="2.7.13.3" evidence="4"/>
<dbReference type="SMART" id="SM00091">
    <property type="entry name" value="PAS"/>
    <property type="match status" value="2"/>
</dbReference>
<keyword evidence="5" id="KW-0597">Phosphoprotein</keyword>
<dbReference type="Proteomes" id="UP000619260">
    <property type="component" value="Unassembled WGS sequence"/>
</dbReference>
<dbReference type="PANTHER" id="PTHR42878">
    <property type="entry name" value="TWO-COMPONENT HISTIDINE KINASE"/>
    <property type="match status" value="1"/>
</dbReference>
<evidence type="ECO:0000256" key="3">
    <source>
        <dbReference type="ARBA" id="ARBA00004236"/>
    </source>
</evidence>
<dbReference type="Gene3D" id="3.30.565.10">
    <property type="entry name" value="Histidine kinase-like ATPase, C-terminal domain"/>
    <property type="match status" value="1"/>
</dbReference>
<dbReference type="GO" id="GO:0005886">
    <property type="term" value="C:plasma membrane"/>
    <property type="evidence" value="ECO:0007669"/>
    <property type="project" value="UniProtKB-SubCell"/>
</dbReference>
<gene>
    <name evidence="17" type="ORF">Val02_14760</name>
</gene>
<evidence type="ECO:0000256" key="9">
    <source>
        <dbReference type="ARBA" id="ARBA00022777"/>
    </source>
</evidence>
<feature type="domain" description="Histidine kinase" evidence="15">
    <location>
        <begin position="601"/>
        <end position="817"/>
    </location>
</feature>
<dbReference type="SMART" id="SM00387">
    <property type="entry name" value="HATPase_c"/>
    <property type="match status" value="1"/>
</dbReference>
<evidence type="ECO:0000256" key="8">
    <source>
        <dbReference type="ARBA" id="ARBA00022741"/>
    </source>
</evidence>
<dbReference type="AlphaFoldDB" id="A0A8J4DN78"/>
<keyword evidence="10" id="KW-0067">ATP-binding</keyword>
<comment type="catalytic activity">
    <reaction evidence="1">
        <text>ATP + protein L-histidine = ADP + protein N-phospho-L-histidine.</text>
        <dbReference type="EC" id="2.7.13.3"/>
    </reaction>
</comment>
<dbReference type="SUPFAM" id="SSF55781">
    <property type="entry name" value="GAF domain-like"/>
    <property type="match status" value="2"/>
</dbReference>
<dbReference type="Pfam" id="PF00512">
    <property type="entry name" value="HisKA"/>
    <property type="match status" value="1"/>
</dbReference>
<dbReference type="GO" id="GO:0030295">
    <property type="term" value="F:protein kinase activator activity"/>
    <property type="evidence" value="ECO:0007669"/>
    <property type="project" value="TreeGrafter"/>
</dbReference>
<dbReference type="Pfam" id="PF02518">
    <property type="entry name" value="HATPase_c"/>
    <property type="match status" value="1"/>
</dbReference>
<keyword evidence="6" id="KW-0808">Transferase</keyword>
<dbReference type="PRINTS" id="PR00344">
    <property type="entry name" value="BCTRLSENSOR"/>
</dbReference>
<dbReference type="SMART" id="SM00388">
    <property type="entry name" value="HisKA"/>
    <property type="match status" value="1"/>
</dbReference>
<dbReference type="GO" id="GO:0000156">
    <property type="term" value="F:phosphorelay response regulator activity"/>
    <property type="evidence" value="ECO:0007669"/>
    <property type="project" value="TreeGrafter"/>
</dbReference>
<dbReference type="GO" id="GO:0000155">
    <property type="term" value="F:phosphorelay sensor kinase activity"/>
    <property type="evidence" value="ECO:0007669"/>
    <property type="project" value="InterPro"/>
</dbReference>
<evidence type="ECO:0000256" key="7">
    <source>
        <dbReference type="ARBA" id="ARBA00022692"/>
    </source>
</evidence>
<comment type="subcellular location">
    <subcellularLocation>
        <location evidence="3">Cell membrane</location>
    </subcellularLocation>
    <subcellularLocation>
        <location evidence="2">Membrane</location>
        <topology evidence="2">Multi-pass membrane protein</topology>
    </subcellularLocation>
</comment>
<keyword evidence="9" id="KW-0418">Kinase</keyword>
<feature type="domain" description="PAS" evidence="16">
    <location>
        <begin position="173"/>
        <end position="218"/>
    </location>
</feature>
<keyword evidence="13" id="KW-0472">Membrane</keyword>
<dbReference type="FunFam" id="3.30.565.10:FF:000006">
    <property type="entry name" value="Sensor histidine kinase WalK"/>
    <property type="match status" value="1"/>
</dbReference>
<evidence type="ECO:0000256" key="5">
    <source>
        <dbReference type="ARBA" id="ARBA00022553"/>
    </source>
</evidence>
<dbReference type="InterPro" id="IPR013656">
    <property type="entry name" value="PAS_4"/>
</dbReference>
<dbReference type="PANTHER" id="PTHR42878:SF7">
    <property type="entry name" value="SENSOR HISTIDINE KINASE GLRK"/>
    <property type="match status" value="1"/>
</dbReference>
<evidence type="ECO:0000256" key="11">
    <source>
        <dbReference type="ARBA" id="ARBA00022989"/>
    </source>
</evidence>
<dbReference type="Pfam" id="PF13185">
    <property type="entry name" value="GAF_2"/>
    <property type="match status" value="1"/>
</dbReference>
<keyword evidence="18" id="KW-1185">Reference proteome</keyword>
<keyword evidence="7" id="KW-0812">Transmembrane</keyword>
<reference evidence="17" key="1">
    <citation type="submission" date="2021-01" db="EMBL/GenBank/DDBJ databases">
        <title>Whole genome shotgun sequence of Virgisporangium aliadipatigenens NBRC 105644.</title>
        <authorList>
            <person name="Komaki H."/>
            <person name="Tamura T."/>
        </authorList>
    </citation>
    <scope>NUCLEOTIDE SEQUENCE</scope>
    <source>
        <strain evidence="17">NBRC 105644</strain>
    </source>
</reference>
<dbReference type="EMBL" id="BOPF01000004">
    <property type="protein sequence ID" value="GIJ44590.1"/>
    <property type="molecule type" value="Genomic_DNA"/>
</dbReference>
<dbReference type="InterPro" id="IPR036097">
    <property type="entry name" value="HisK_dim/P_sf"/>
</dbReference>
<dbReference type="InterPro" id="IPR005467">
    <property type="entry name" value="His_kinase_dom"/>
</dbReference>
<dbReference type="InterPro" id="IPR029016">
    <property type="entry name" value="GAF-like_dom_sf"/>
</dbReference>
<evidence type="ECO:0000313" key="18">
    <source>
        <dbReference type="Proteomes" id="UP000619260"/>
    </source>
</evidence>
<evidence type="ECO:0000256" key="2">
    <source>
        <dbReference type="ARBA" id="ARBA00004141"/>
    </source>
</evidence>
<dbReference type="Pfam" id="PF08448">
    <property type="entry name" value="PAS_4"/>
    <property type="match status" value="1"/>
</dbReference>
<dbReference type="Pfam" id="PF01590">
    <property type="entry name" value="GAF"/>
    <property type="match status" value="1"/>
</dbReference>
<dbReference type="SUPFAM" id="SSF47384">
    <property type="entry name" value="Homodimeric domain of signal transducing histidine kinase"/>
    <property type="match status" value="1"/>
</dbReference>
<evidence type="ECO:0000256" key="14">
    <source>
        <dbReference type="ARBA" id="ARBA00039401"/>
    </source>
</evidence>
<dbReference type="Gene3D" id="3.30.450.20">
    <property type="entry name" value="PAS domain"/>
    <property type="match status" value="2"/>
</dbReference>
<dbReference type="InterPro" id="IPR004358">
    <property type="entry name" value="Sig_transdc_His_kin-like_C"/>
</dbReference>
<dbReference type="InterPro" id="IPR013767">
    <property type="entry name" value="PAS_fold"/>
</dbReference>
<dbReference type="InterPro" id="IPR003594">
    <property type="entry name" value="HATPase_dom"/>
</dbReference>
<dbReference type="SMART" id="SM00065">
    <property type="entry name" value="GAF"/>
    <property type="match status" value="2"/>
</dbReference>
<dbReference type="PROSITE" id="PS50112">
    <property type="entry name" value="PAS"/>
    <property type="match status" value="1"/>
</dbReference>
<keyword evidence="12" id="KW-0902">Two-component regulatory system</keyword>
<dbReference type="InterPro" id="IPR036890">
    <property type="entry name" value="HATPase_C_sf"/>
</dbReference>
<accession>A0A8J4DN78</accession>
<evidence type="ECO:0000256" key="6">
    <source>
        <dbReference type="ARBA" id="ARBA00022679"/>
    </source>
</evidence>
<evidence type="ECO:0000256" key="13">
    <source>
        <dbReference type="ARBA" id="ARBA00023136"/>
    </source>
</evidence>
<dbReference type="GO" id="GO:0006355">
    <property type="term" value="P:regulation of DNA-templated transcription"/>
    <property type="evidence" value="ECO:0007669"/>
    <property type="project" value="InterPro"/>
</dbReference>
<dbReference type="SUPFAM" id="SSF55785">
    <property type="entry name" value="PYP-like sensor domain (PAS domain)"/>
    <property type="match status" value="2"/>
</dbReference>
<dbReference type="CDD" id="cd00075">
    <property type="entry name" value="HATPase"/>
    <property type="match status" value="1"/>
</dbReference>
<dbReference type="InterPro" id="IPR000014">
    <property type="entry name" value="PAS"/>
</dbReference>
<evidence type="ECO:0000313" key="17">
    <source>
        <dbReference type="EMBL" id="GIJ44590.1"/>
    </source>
</evidence>
<dbReference type="InterPro" id="IPR050351">
    <property type="entry name" value="BphY/WalK/GraS-like"/>
</dbReference>
<dbReference type="NCBIfam" id="TIGR00229">
    <property type="entry name" value="sensory_box"/>
    <property type="match status" value="1"/>
</dbReference>